<name>A0A518GB74_9BACT</name>
<proteinExistence type="predicted"/>
<dbReference type="KEGG" id="ahel:Q31a_41830"/>
<protein>
    <recommendedName>
        <fullName evidence="1">Knr4/Smi1-like domain-containing protein</fullName>
    </recommendedName>
</protein>
<sequence>MDYVKLIRKFHHGKISSDFVLFIAPPASLDDIESVRKEMPSVIPNEFFELYAACDGCSLDAGDDKYWFFVPIKQIADLTKTTEKWYLKTHSQLKGRFHPFIDWSNGDAMGYLMSESQELLPGLYCFEHEELQYDSDQDYDEFIVRWNSDIRGLLTKGAGND</sequence>
<accession>A0A518GB74</accession>
<dbReference type="SUPFAM" id="SSF160631">
    <property type="entry name" value="SMI1/KNR4-like"/>
    <property type="match status" value="1"/>
</dbReference>
<dbReference type="InterPro" id="IPR018958">
    <property type="entry name" value="Knr4/Smi1-like_dom"/>
</dbReference>
<evidence type="ECO:0000259" key="1">
    <source>
        <dbReference type="Pfam" id="PF09346"/>
    </source>
</evidence>
<dbReference type="Gene3D" id="3.40.1580.10">
    <property type="entry name" value="SMI1/KNR4-like"/>
    <property type="match status" value="1"/>
</dbReference>
<dbReference type="InterPro" id="IPR037883">
    <property type="entry name" value="Knr4/Smi1-like_sf"/>
</dbReference>
<evidence type="ECO:0000313" key="3">
    <source>
        <dbReference type="Proteomes" id="UP000318017"/>
    </source>
</evidence>
<feature type="domain" description="Knr4/Smi1-like" evidence="1">
    <location>
        <begin position="26"/>
        <end position="143"/>
    </location>
</feature>
<evidence type="ECO:0000313" key="2">
    <source>
        <dbReference type="EMBL" id="QDV25855.1"/>
    </source>
</evidence>
<dbReference type="AlphaFoldDB" id="A0A518GB74"/>
<organism evidence="2 3">
    <name type="scientific">Aureliella helgolandensis</name>
    <dbReference type="NCBI Taxonomy" id="2527968"/>
    <lineage>
        <taxon>Bacteria</taxon>
        <taxon>Pseudomonadati</taxon>
        <taxon>Planctomycetota</taxon>
        <taxon>Planctomycetia</taxon>
        <taxon>Pirellulales</taxon>
        <taxon>Pirellulaceae</taxon>
        <taxon>Aureliella</taxon>
    </lineage>
</organism>
<gene>
    <name evidence="2" type="ORF">Q31a_41830</name>
</gene>
<reference evidence="2 3" key="1">
    <citation type="submission" date="2019-02" db="EMBL/GenBank/DDBJ databases">
        <title>Deep-cultivation of Planctomycetes and their phenomic and genomic characterization uncovers novel biology.</title>
        <authorList>
            <person name="Wiegand S."/>
            <person name="Jogler M."/>
            <person name="Boedeker C."/>
            <person name="Pinto D."/>
            <person name="Vollmers J."/>
            <person name="Rivas-Marin E."/>
            <person name="Kohn T."/>
            <person name="Peeters S.H."/>
            <person name="Heuer A."/>
            <person name="Rast P."/>
            <person name="Oberbeckmann S."/>
            <person name="Bunk B."/>
            <person name="Jeske O."/>
            <person name="Meyerdierks A."/>
            <person name="Storesund J.E."/>
            <person name="Kallscheuer N."/>
            <person name="Luecker S."/>
            <person name="Lage O.M."/>
            <person name="Pohl T."/>
            <person name="Merkel B.J."/>
            <person name="Hornburger P."/>
            <person name="Mueller R.-W."/>
            <person name="Bruemmer F."/>
            <person name="Labrenz M."/>
            <person name="Spormann A.M."/>
            <person name="Op den Camp H."/>
            <person name="Overmann J."/>
            <person name="Amann R."/>
            <person name="Jetten M.S.M."/>
            <person name="Mascher T."/>
            <person name="Medema M.H."/>
            <person name="Devos D.P."/>
            <person name="Kaster A.-K."/>
            <person name="Ovreas L."/>
            <person name="Rohde M."/>
            <person name="Galperin M.Y."/>
            <person name="Jogler C."/>
        </authorList>
    </citation>
    <scope>NUCLEOTIDE SEQUENCE [LARGE SCALE GENOMIC DNA]</scope>
    <source>
        <strain evidence="2 3">Q31a</strain>
    </source>
</reference>
<dbReference type="Proteomes" id="UP000318017">
    <property type="component" value="Chromosome"/>
</dbReference>
<dbReference type="EMBL" id="CP036298">
    <property type="protein sequence ID" value="QDV25855.1"/>
    <property type="molecule type" value="Genomic_DNA"/>
</dbReference>
<dbReference type="Pfam" id="PF09346">
    <property type="entry name" value="SMI1_KNR4"/>
    <property type="match status" value="1"/>
</dbReference>
<keyword evidence="3" id="KW-1185">Reference proteome</keyword>